<feature type="transmembrane region" description="Helical" evidence="6">
    <location>
        <begin position="614"/>
        <end position="634"/>
    </location>
</feature>
<organism evidence="9 10">
    <name type="scientific">Stylophora pistillata</name>
    <name type="common">Smooth cauliflower coral</name>
    <dbReference type="NCBI Taxonomy" id="50429"/>
    <lineage>
        <taxon>Eukaryota</taxon>
        <taxon>Metazoa</taxon>
        <taxon>Cnidaria</taxon>
        <taxon>Anthozoa</taxon>
        <taxon>Hexacorallia</taxon>
        <taxon>Scleractinia</taxon>
        <taxon>Astrocoeniina</taxon>
        <taxon>Pocilloporidae</taxon>
        <taxon>Stylophora</taxon>
    </lineage>
</organism>
<dbReference type="InterPro" id="IPR032675">
    <property type="entry name" value="LRR_dom_sf"/>
</dbReference>
<dbReference type="SUPFAM" id="SSF49854">
    <property type="entry name" value="Spermadhesin, CUB domain"/>
    <property type="match status" value="1"/>
</dbReference>
<protein>
    <submittedName>
        <fullName evidence="9">Carboxypeptidase N subunit 2</fullName>
    </submittedName>
</protein>
<keyword evidence="2 7" id="KW-0732">Signal</keyword>
<dbReference type="Gene3D" id="2.60.120.290">
    <property type="entry name" value="Spermadhesin, CUB domain"/>
    <property type="match status" value="1"/>
</dbReference>
<feature type="transmembrane region" description="Helical" evidence="6">
    <location>
        <begin position="510"/>
        <end position="530"/>
    </location>
</feature>
<keyword evidence="6" id="KW-1133">Transmembrane helix</keyword>
<dbReference type="SUPFAM" id="SSF57184">
    <property type="entry name" value="Growth factor receptor domain"/>
    <property type="match status" value="1"/>
</dbReference>
<feature type="domain" description="CUB" evidence="8">
    <location>
        <begin position="24"/>
        <end position="83"/>
    </location>
</feature>
<dbReference type="PANTHER" id="PTHR24373:SF392">
    <property type="entry name" value="NEPHROCAN"/>
    <property type="match status" value="1"/>
</dbReference>
<keyword evidence="9" id="KW-0645">Protease</keyword>
<accession>A0A2B4RI27</accession>
<dbReference type="InterPro" id="IPR001611">
    <property type="entry name" value="Leu-rich_rpt"/>
</dbReference>
<dbReference type="InterPro" id="IPR000859">
    <property type="entry name" value="CUB_dom"/>
</dbReference>
<feature type="chain" id="PRO_5013401201" evidence="7">
    <location>
        <begin position="30"/>
        <end position="1056"/>
    </location>
</feature>
<dbReference type="AlphaFoldDB" id="A0A2B4RI27"/>
<keyword evidence="9" id="KW-0121">Carboxypeptidase</keyword>
<evidence type="ECO:0000256" key="2">
    <source>
        <dbReference type="ARBA" id="ARBA00022729"/>
    </source>
</evidence>
<proteinExistence type="predicted"/>
<gene>
    <name evidence="9" type="primary">CPN2</name>
    <name evidence="9" type="ORF">AWC38_SpisGene19277</name>
</gene>
<evidence type="ECO:0000259" key="8">
    <source>
        <dbReference type="PROSITE" id="PS01180"/>
    </source>
</evidence>
<evidence type="ECO:0000256" key="3">
    <source>
        <dbReference type="ARBA" id="ARBA00022737"/>
    </source>
</evidence>
<keyword evidence="1" id="KW-0433">Leucine-rich repeat</keyword>
<evidence type="ECO:0000256" key="5">
    <source>
        <dbReference type="PROSITE-ProRule" id="PRU00059"/>
    </source>
</evidence>
<dbReference type="GO" id="GO:0004180">
    <property type="term" value="F:carboxypeptidase activity"/>
    <property type="evidence" value="ECO:0007669"/>
    <property type="project" value="UniProtKB-KW"/>
</dbReference>
<feature type="transmembrane region" description="Helical" evidence="6">
    <location>
        <begin position="720"/>
        <end position="743"/>
    </location>
</feature>
<evidence type="ECO:0000256" key="6">
    <source>
        <dbReference type="SAM" id="Phobius"/>
    </source>
</evidence>
<dbReference type="InterPro" id="IPR003591">
    <property type="entry name" value="Leu-rich_rpt_typical-subtyp"/>
</dbReference>
<dbReference type="Pfam" id="PF13855">
    <property type="entry name" value="LRR_8"/>
    <property type="match status" value="2"/>
</dbReference>
<keyword evidence="9" id="KW-0378">Hydrolase</keyword>
<comment type="caution">
    <text evidence="9">The sequence shown here is derived from an EMBL/GenBank/DDBJ whole genome shotgun (WGS) entry which is preliminary data.</text>
</comment>
<feature type="signal peptide" evidence="7">
    <location>
        <begin position="1"/>
        <end position="29"/>
    </location>
</feature>
<feature type="transmembrane region" description="Helical" evidence="6">
    <location>
        <begin position="551"/>
        <end position="573"/>
    </location>
</feature>
<comment type="caution">
    <text evidence="5">Lacks conserved residue(s) required for the propagation of feature annotation.</text>
</comment>
<keyword evidence="4" id="KW-1015">Disulfide bond</keyword>
<keyword evidence="6" id="KW-0472">Membrane</keyword>
<feature type="transmembrane region" description="Helical" evidence="6">
    <location>
        <begin position="876"/>
        <end position="898"/>
    </location>
</feature>
<keyword evidence="6" id="KW-0812">Transmembrane</keyword>
<dbReference type="EMBL" id="LSMT01000545">
    <property type="protein sequence ID" value="PFX16453.1"/>
    <property type="molecule type" value="Genomic_DNA"/>
</dbReference>
<dbReference type="Gene3D" id="3.80.10.10">
    <property type="entry name" value="Ribonuclease Inhibitor"/>
    <property type="match status" value="1"/>
</dbReference>
<dbReference type="PROSITE" id="PS51450">
    <property type="entry name" value="LRR"/>
    <property type="match status" value="2"/>
</dbReference>
<dbReference type="InterPro" id="IPR050328">
    <property type="entry name" value="Dev_Immune_Receptor"/>
</dbReference>
<sequence>MEFTEVLSFMALLVGIFVLVLNGNSGALATQGCGILVKNALKSPGYPSNYPNDMDCEYSVPISHGGPLGIYFDDFDLEFESSCRDLSSNKIAVLPKKVFSNLRIIYGFDLSSNMITSLPEKLFANLNSLITLYSVVYLLRDLSSNAIASLRDTVFANLKRLDILYLSSNNISSLRSDVFANLARLTSLDLSSNMICSLPDEVFTGLRILRQLDLSSNMITFLSDKVFANVKYLWYLTLSDNPVEEIESKAFGLSNHEVKMNPLERHDEAITVPSTVSPSVLSFLHKVGFRKTASESNYFIFLPCPLGTFSHHTLFTSELDLEICTDCPPGGFYSDNLAFVAKGCKKCPNGCYIAYEKKPGKSVLDCKTCPLGTKTDFFAGYRACPCLEGHYRTHLFEGCRECGKKDGLVCQREHASLGPGYWWQWRNDSYKRRYQDFIKNLMESKPVLDEHSVKYPYVLPSPYRCQVPESCRGGLDSPCAKGYEGPVCAVCSSGYYKQFHKCRKCPSKSWIVGQLSLVAVVLLIMFSLLARKRKTKLKTDRALDLMDKSLSKLKILIGFYQVTHGLLDLFSYIRWPDSLEVVAKYSGMLQLNLLQIAPFHCLFPGLHMNAFGDLFLILLLNAVAITASGLIYGIRKRIIFGNESLDDEEKAAKTSRMKEIVYKNLFFILYVTYLSSFSKTASVLPLSCRKLCRHKNEKLCNEYLKADYSVKCQGHTYNHLLIVAYISTAYIFALPAASFIVLWRHRRAISTTVNGDGSRVGTETVVGLRFLFENYKPQSWYWELVEMSRRVILTSGLILVGHESRSYIGLAWVVAGMYGIYFSWMKPIQEPFENRLMTTSLAVTVVNLGIGAVSRIPAENISGAVDKHMDAIAMKILILGANTLVIGLLVVQYLVYVYQYFKEWRENPQWSFSCCLAVLLPLNDLHGEIHGMVGRNMLKAQLQTSMIGKPSIAACAKDSGAFSFTLSRGGHRGNDENTTKLRVTDQNLRVKRHRKLRPIMKNDHGTQTEANWPPSPTSRGLLKPTDVSAVVYVFQREIQGGEYSVAQLDGWKIWDE</sequence>
<dbReference type="OrthoDB" id="5976933at2759"/>
<dbReference type="InterPro" id="IPR035914">
    <property type="entry name" value="Sperma_CUB_dom_sf"/>
</dbReference>
<keyword evidence="3" id="KW-0677">Repeat</keyword>
<feature type="transmembrane region" description="Helical" evidence="6">
    <location>
        <begin position="807"/>
        <end position="824"/>
    </location>
</feature>
<name>A0A2B4RI27_STYPI</name>
<dbReference type="PANTHER" id="PTHR24373">
    <property type="entry name" value="SLIT RELATED LEUCINE-RICH REPEAT NEURONAL PROTEIN"/>
    <property type="match status" value="1"/>
</dbReference>
<dbReference type="SMART" id="SM00369">
    <property type="entry name" value="LRR_TYP"/>
    <property type="match status" value="7"/>
</dbReference>
<evidence type="ECO:0000256" key="7">
    <source>
        <dbReference type="SAM" id="SignalP"/>
    </source>
</evidence>
<evidence type="ECO:0000313" key="9">
    <source>
        <dbReference type="EMBL" id="PFX16453.1"/>
    </source>
</evidence>
<keyword evidence="10" id="KW-1185">Reference proteome</keyword>
<evidence type="ECO:0000256" key="4">
    <source>
        <dbReference type="ARBA" id="ARBA00023157"/>
    </source>
</evidence>
<dbReference type="Pfam" id="PF00431">
    <property type="entry name" value="CUB"/>
    <property type="match status" value="1"/>
</dbReference>
<dbReference type="PROSITE" id="PS01180">
    <property type="entry name" value="CUB"/>
    <property type="match status" value="1"/>
</dbReference>
<dbReference type="Proteomes" id="UP000225706">
    <property type="component" value="Unassembled WGS sequence"/>
</dbReference>
<evidence type="ECO:0000256" key="1">
    <source>
        <dbReference type="ARBA" id="ARBA00022614"/>
    </source>
</evidence>
<reference evidence="10" key="1">
    <citation type="journal article" date="2017" name="bioRxiv">
        <title>Comparative analysis of the genomes of Stylophora pistillata and Acropora digitifera provides evidence for extensive differences between species of corals.</title>
        <authorList>
            <person name="Voolstra C.R."/>
            <person name="Li Y."/>
            <person name="Liew Y.J."/>
            <person name="Baumgarten S."/>
            <person name="Zoccola D."/>
            <person name="Flot J.-F."/>
            <person name="Tambutte S."/>
            <person name="Allemand D."/>
            <person name="Aranda M."/>
        </authorList>
    </citation>
    <scope>NUCLEOTIDE SEQUENCE [LARGE SCALE GENOMIC DNA]</scope>
</reference>
<evidence type="ECO:0000313" key="10">
    <source>
        <dbReference type="Proteomes" id="UP000225706"/>
    </source>
</evidence>
<dbReference type="InterPro" id="IPR009030">
    <property type="entry name" value="Growth_fac_rcpt_cys_sf"/>
</dbReference>
<dbReference type="SUPFAM" id="SSF52058">
    <property type="entry name" value="L domain-like"/>
    <property type="match status" value="1"/>
</dbReference>
<dbReference type="CDD" id="cd00041">
    <property type="entry name" value="CUB"/>
    <property type="match status" value="1"/>
</dbReference>
<feature type="transmembrane region" description="Helical" evidence="6">
    <location>
        <begin position="660"/>
        <end position="677"/>
    </location>
</feature>